<evidence type="ECO:0000313" key="3">
    <source>
        <dbReference type="Proteomes" id="UP000828390"/>
    </source>
</evidence>
<reference evidence="2" key="2">
    <citation type="submission" date="2020-11" db="EMBL/GenBank/DDBJ databases">
        <authorList>
            <person name="McCartney M.A."/>
            <person name="Auch B."/>
            <person name="Kono T."/>
            <person name="Mallez S."/>
            <person name="Becker A."/>
            <person name="Gohl D.M."/>
            <person name="Silverstein K.A.T."/>
            <person name="Koren S."/>
            <person name="Bechman K.B."/>
            <person name="Herman A."/>
            <person name="Abrahante J.E."/>
            <person name="Garbe J."/>
        </authorList>
    </citation>
    <scope>NUCLEOTIDE SEQUENCE</scope>
    <source>
        <strain evidence="2">Duluth1</strain>
        <tissue evidence="2">Whole animal</tissue>
    </source>
</reference>
<evidence type="ECO:0000256" key="1">
    <source>
        <dbReference type="SAM" id="MobiDB-lite"/>
    </source>
</evidence>
<dbReference type="AlphaFoldDB" id="A0A9D4MSF7"/>
<feature type="compositionally biased region" description="Basic and acidic residues" evidence="1">
    <location>
        <begin position="19"/>
        <end position="28"/>
    </location>
</feature>
<accession>A0A9D4MSF7</accession>
<evidence type="ECO:0000313" key="2">
    <source>
        <dbReference type="EMBL" id="KAH3881380.1"/>
    </source>
</evidence>
<protein>
    <submittedName>
        <fullName evidence="2">Uncharacterized protein</fullName>
    </submittedName>
</protein>
<feature type="region of interest" description="Disordered" evidence="1">
    <location>
        <begin position="1"/>
        <end position="65"/>
    </location>
</feature>
<sequence>MCSVIKQLKNGKSAGPGIKPEEALKADVETSVEQLYPRCPATYGKTKNQHSEKRDTSSSSIQKVT</sequence>
<proteinExistence type="predicted"/>
<keyword evidence="3" id="KW-1185">Reference proteome</keyword>
<reference evidence="2" key="1">
    <citation type="journal article" date="2019" name="bioRxiv">
        <title>The Genome of the Zebra Mussel, Dreissena polymorpha: A Resource for Invasive Species Research.</title>
        <authorList>
            <person name="McCartney M.A."/>
            <person name="Auch B."/>
            <person name="Kono T."/>
            <person name="Mallez S."/>
            <person name="Zhang Y."/>
            <person name="Obille A."/>
            <person name="Becker A."/>
            <person name="Abrahante J.E."/>
            <person name="Garbe J."/>
            <person name="Badalamenti J.P."/>
            <person name="Herman A."/>
            <person name="Mangelson H."/>
            <person name="Liachko I."/>
            <person name="Sullivan S."/>
            <person name="Sone E.D."/>
            <person name="Koren S."/>
            <person name="Silverstein K.A.T."/>
            <person name="Beckman K.B."/>
            <person name="Gohl D.M."/>
        </authorList>
    </citation>
    <scope>NUCLEOTIDE SEQUENCE</scope>
    <source>
        <strain evidence="2">Duluth1</strain>
        <tissue evidence="2">Whole animal</tissue>
    </source>
</reference>
<name>A0A9D4MSF7_DREPO</name>
<comment type="caution">
    <text evidence="2">The sequence shown here is derived from an EMBL/GenBank/DDBJ whole genome shotgun (WGS) entry which is preliminary data.</text>
</comment>
<gene>
    <name evidence="2" type="ORF">DPMN_005306</name>
</gene>
<dbReference type="EMBL" id="JAIWYP010000001">
    <property type="protein sequence ID" value="KAH3881380.1"/>
    <property type="molecule type" value="Genomic_DNA"/>
</dbReference>
<organism evidence="2 3">
    <name type="scientific">Dreissena polymorpha</name>
    <name type="common">Zebra mussel</name>
    <name type="synonym">Mytilus polymorpha</name>
    <dbReference type="NCBI Taxonomy" id="45954"/>
    <lineage>
        <taxon>Eukaryota</taxon>
        <taxon>Metazoa</taxon>
        <taxon>Spiralia</taxon>
        <taxon>Lophotrochozoa</taxon>
        <taxon>Mollusca</taxon>
        <taxon>Bivalvia</taxon>
        <taxon>Autobranchia</taxon>
        <taxon>Heteroconchia</taxon>
        <taxon>Euheterodonta</taxon>
        <taxon>Imparidentia</taxon>
        <taxon>Neoheterodontei</taxon>
        <taxon>Myida</taxon>
        <taxon>Dreissenoidea</taxon>
        <taxon>Dreissenidae</taxon>
        <taxon>Dreissena</taxon>
    </lineage>
</organism>
<dbReference type="Proteomes" id="UP000828390">
    <property type="component" value="Unassembled WGS sequence"/>
</dbReference>